<evidence type="ECO:0000313" key="3">
    <source>
        <dbReference type="Proteomes" id="UP000240996"/>
    </source>
</evidence>
<keyword evidence="3" id="KW-1185">Reference proteome</keyword>
<comment type="caution">
    <text evidence="2">The sequence shown here is derived from an EMBL/GenBank/DDBJ whole genome shotgun (WGS) entry which is preliminary data.</text>
</comment>
<dbReference type="EMBL" id="PZZN01000002">
    <property type="protein sequence ID" value="PTM46261.1"/>
    <property type="molecule type" value="Genomic_DNA"/>
</dbReference>
<dbReference type="RefSeq" id="WP_146163682.1">
    <property type="nucleotide sequence ID" value="NZ_JAAOYQ010000004.1"/>
</dbReference>
<organism evidence="2 3">
    <name type="scientific">Sphingomonas aerolata</name>
    <dbReference type="NCBI Taxonomy" id="185951"/>
    <lineage>
        <taxon>Bacteria</taxon>
        <taxon>Pseudomonadati</taxon>
        <taxon>Pseudomonadota</taxon>
        <taxon>Alphaproteobacteria</taxon>
        <taxon>Sphingomonadales</taxon>
        <taxon>Sphingomonadaceae</taxon>
        <taxon>Sphingomonas</taxon>
    </lineage>
</organism>
<dbReference type="Proteomes" id="UP000240996">
    <property type="component" value="Unassembled WGS sequence"/>
</dbReference>
<keyword evidence="1" id="KW-0472">Membrane</keyword>
<proteinExistence type="predicted"/>
<keyword evidence="1" id="KW-0812">Transmembrane</keyword>
<feature type="transmembrane region" description="Helical" evidence="1">
    <location>
        <begin position="80"/>
        <end position="100"/>
    </location>
</feature>
<accession>A0A2T4YRW9</accession>
<evidence type="ECO:0000313" key="2">
    <source>
        <dbReference type="EMBL" id="PTM46261.1"/>
    </source>
</evidence>
<keyword evidence="1" id="KW-1133">Transmembrane helix</keyword>
<feature type="transmembrane region" description="Helical" evidence="1">
    <location>
        <begin position="49"/>
        <end position="73"/>
    </location>
</feature>
<name>A0A2T4YRW9_9SPHN</name>
<reference evidence="2 3" key="1">
    <citation type="submission" date="2018-04" db="EMBL/GenBank/DDBJ databases">
        <title>Genomic Encyclopedia of Type Strains, Phase III (KMG-III): the genomes of soil and plant-associated and newly described type strains.</title>
        <authorList>
            <person name="Whitman W."/>
        </authorList>
    </citation>
    <scope>NUCLEOTIDE SEQUENCE [LARGE SCALE GENOMIC DNA]</scope>
    <source>
        <strain evidence="2 3">NW12</strain>
    </source>
</reference>
<dbReference type="AlphaFoldDB" id="A0A2T4YRW9"/>
<sequence>MPTAKHPAITVTRMLPLAASLLSGTLLGRAAMLALVSPMAMDGGQSVGAWALVLFLLAQPIMLVAAMTAGFLCYRRLTKWRFVTALALPALHLLGMRILMLAL</sequence>
<protein>
    <submittedName>
        <fullName evidence="2">Uncharacterized protein</fullName>
    </submittedName>
</protein>
<evidence type="ECO:0000256" key="1">
    <source>
        <dbReference type="SAM" id="Phobius"/>
    </source>
</evidence>
<gene>
    <name evidence="2" type="ORF">C8J24_2502</name>
</gene>